<keyword evidence="3" id="KW-1185">Reference proteome</keyword>
<dbReference type="AlphaFoldDB" id="A0A0B1STG1"/>
<proteinExistence type="predicted"/>
<evidence type="ECO:0000259" key="1">
    <source>
        <dbReference type="Pfam" id="PF23354"/>
    </source>
</evidence>
<reference evidence="2 3" key="1">
    <citation type="submission" date="2014-03" db="EMBL/GenBank/DDBJ databases">
        <title>Draft genome of the hookworm Oesophagostomum dentatum.</title>
        <authorList>
            <person name="Mitreva M."/>
        </authorList>
    </citation>
    <scope>NUCLEOTIDE SEQUENCE [LARGE SCALE GENOMIC DNA]</scope>
    <source>
        <strain evidence="2 3">OD-Hann</strain>
    </source>
</reference>
<dbReference type="OrthoDB" id="5792595at2759"/>
<accession>A0A0B1STG1</accession>
<gene>
    <name evidence="2" type="ORF">OESDEN_13418</name>
</gene>
<dbReference type="Proteomes" id="UP000053660">
    <property type="component" value="Unassembled WGS sequence"/>
</dbReference>
<dbReference type="EMBL" id="KN559326">
    <property type="protein sequence ID" value="KHJ86822.1"/>
    <property type="molecule type" value="Genomic_DNA"/>
</dbReference>
<evidence type="ECO:0000313" key="2">
    <source>
        <dbReference type="EMBL" id="KHJ86822.1"/>
    </source>
</evidence>
<organism evidence="2 3">
    <name type="scientific">Oesophagostomum dentatum</name>
    <name type="common">Nodular worm</name>
    <dbReference type="NCBI Taxonomy" id="61180"/>
    <lineage>
        <taxon>Eukaryota</taxon>
        <taxon>Metazoa</taxon>
        <taxon>Ecdysozoa</taxon>
        <taxon>Nematoda</taxon>
        <taxon>Chromadorea</taxon>
        <taxon>Rhabditida</taxon>
        <taxon>Rhabditina</taxon>
        <taxon>Rhabditomorpha</taxon>
        <taxon>Strongyloidea</taxon>
        <taxon>Strongylidae</taxon>
        <taxon>Oesophagostomum</taxon>
    </lineage>
</organism>
<feature type="domain" description="NUP160 middle TPR" evidence="1">
    <location>
        <begin position="16"/>
        <end position="147"/>
    </location>
</feature>
<dbReference type="InterPro" id="IPR056535">
    <property type="entry name" value="TPR_NUP160_M"/>
</dbReference>
<sequence>MKYSTLMKLCTLYGNSTPEELRSVMTFYSAIAYSGIGKPLKAMTNFNLAAKGITEQNKAMMIALSPVGRPSQEVNLGDYYVTALRYLHEHRHSEEVVEMARTAVESLPSGHECTDQEVKKMTLRRNLYRVCCMLETGSRLWNSLMAN</sequence>
<protein>
    <recommendedName>
        <fullName evidence="1">NUP160 middle TPR domain-containing protein</fullName>
    </recommendedName>
</protein>
<evidence type="ECO:0000313" key="3">
    <source>
        <dbReference type="Proteomes" id="UP000053660"/>
    </source>
</evidence>
<dbReference type="Pfam" id="PF23354">
    <property type="entry name" value="TPR_NUP160_120_M"/>
    <property type="match status" value="1"/>
</dbReference>
<name>A0A0B1STG1_OESDE</name>